<dbReference type="RefSeq" id="WP_109721312.1">
    <property type="nucleotide sequence ID" value="NZ_QEQK01000016.1"/>
</dbReference>
<dbReference type="Pfam" id="PF14248">
    <property type="entry name" value="DUF4345"/>
    <property type="match status" value="1"/>
</dbReference>
<keyword evidence="1" id="KW-1133">Transmembrane helix</keyword>
<gene>
    <name evidence="2" type="ORF">DEH80_14880</name>
</gene>
<dbReference type="AlphaFoldDB" id="A0A383XQH4"/>
<feature type="transmembrane region" description="Helical" evidence="1">
    <location>
        <begin position="49"/>
        <end position="66"/>
    </location>
</feature>
<dbReference type="OrthoDB" id="6401891at2"/>
<comment type="caution">
    <text evidence="2">The sequence shown here is derived from an EMBL/GenBank/DDBJ whole genome shotgun (WGS) entry which is preliminary data.</text>
</comment>
<keyword evidence="3" id="KW-1185">Reference proteome</keyword>
<evidence type="ECO:0000313" key="3">
    <source>
        <dbReference type="Proteomes" id="UP000251800"/>
    </source>
</evidence>
<dbReference type="InterPro" id="IPR025597">
    <property type="entry name" value="DUF4345"/>
</dbReference>
<keyword evidence="1" id="KW-0472">Membrane</keyword>
<evidence type="ECO:0000313" key="2">
    <source>
        <dbReference type="EMBL" id="PWN54878.1"/>
    </source>
</evidence>
<feature type="transmembrane region" description="Helical" evidence="1">
    <location>
        <begin position="7"/>
        <end position="29"/>
    </location>
</feature>
<feature type="transmembrane region" description="Helical" evidence="1">
    <location>
        <begin position="102"/>
        <end position="122"/>
    </location>
</feature>
<evidence type="ECO:0000256" key="1">
    <source>
        <dbReference type="SAM" id="Phobius"/>
    </source>
</evidence>
<sequence length="130" mass="13471">MSLARLMILLTALVFAAYGVGFIVAPLTMLEWATGAVVNTPSAIIDLRATYGGLSLAAGLVLYGLGRSQGGTPLGLRVVIALMLGMGGGRLVGLVVDGGANVVMYAYLALEMVAAAVATWLLRRLEQPEH</sequence>
<protein>
    <submittedName>
        <fullName evidence="2">DUF4345 domain-containing protein</fullName>
    </submittedName>
</protein>
<keyword evidence="1" id="KW-0812">Transmembrane</keyword>
<reference evidence="2 3" key="1">
    <citation type="submission" date="2018-05" db="EMBL/GenBank/DDBJ databases">
        <title>Abyssibacter profundi OUC007T gen. nov., sp. nov, a marine bacterium isolated from seawater of the Mariana Trench.</title>
        <authorList>
            <person name="Zhou S."/>
        </authorList>
    </citation>
    <scope>NUCLEOTIDE SEQUENCE [LARGE SCALE GENOMIC DNA]</scope>
    <source>
        <strain evidence="2 3">OUC007</strain>
    </source>
</reference>
<dbReference type="EMBL" id="QEQK01000016">
    <property type="protein sequence ID" value="PWN54878.1"/>
    <property type="molecule type" value="Genomic_DNA"/>
</dbReference>
<dbReference type="Proteomes" id="UP000251800">
    <property type="component" value="Unassembled WGS sequence"/>
</dbReference>
<accession>A0A383XQH4</accession>
<organism evidence="2 3">
    <name type="scientific">Abyssibacter profundi</name>
    <dbReference type="NCBI Taxonomy" id="2182787"/>
    <lineage>
        <taxon>Bacteria</taxon>
        <taxon>Pseudomonadati</taxon>
        <taxon>Pseudomonadota</taxon>
        <taxon>Gammaproteobacteria</taxon>
        <taxon>Chromatiales</taxon>
        <taxon>Oceanococcaceae</taxon>
        <taxon>Abyssibacter</taxon>
    </lineage>
</organism>
<feature type="transmembrane region" description="Helical" evidence="1">
    <location>
        <begin position="78"/>
        <end position="96"/>
    </location>
</feature>
<proteinExistence type="predicted"/>
<name>A0A383XQH4_9GAMM</name>